<feature type="transmembrane region" description="Helical" evidence="1">
    <location>
        <begin position="167"/>
        <end position="187"/>
    </location>
</feature>
<gene>
    <name evidence="2" type="ORF">HCR76_01020</name>
</gene>
<keyword evidence="3" id="KW-1185">Reference proteome</keyword>
<keyword evidence="1" id="KW-0812">Transmembrane</keyword>
<proteinExistence type="predicted"/>
<organism evidence="2 3">
    <name type="scientific">Paramicrobacterium chengjingii</name>
    <dbReference type="NCBI Taxonomy" id="2769067"/>
    <lineage>
        <taxon>Bacteria</taxon>
        <taxon>Bacillati</taxon>
        <taxon>Actinomycetota</taxon>
        <taxon>Actinomycetes</taxon>
        <taxon>Micrococcales</taxon>
        <taxon>Microbacteriaceae</taxon>
        <taxon>Paramicrobacterium</taxon>
    </lineage>
</organism>
<feature type="transmembrane region" description="Helical" evidence="1">
    <location>
        <begin position="122"/>
        <end position="146"/>
    </location>
</feature>
<sequence>MLKRIPNGLYATVFGTVFLAMGVNALLVVACVPFLALLMTTDPSLSWPLLAVTGALCAPGLAASFSVFRQHKSGENRVVKPFVDALRATWRAALAVGFLVAGVIVVAVVDLVMLVSTEAGMLVAPVLAVVAVIALATGVVSLVAISETASARLRDIVRVAAVMSVRRWYLTAASLVVIGIQAAIVVAAPALGIGITSAACLYVVWAGARFALQPAVAPVSQGAAA</sequence>
<evidence type="ECO:0000256" key="1">
    <source>
        <dbReference type="SAM" id="Phobius"/>
    </source>
</evidence>
<feature type="transmembrane region" description="Helical" evidence="1">
    <location>
        <begin position="193"/>
        <end position="212"/>
    </location>
</feature>
<feature type="transmembrane region" description="Helical" evidence="1">
    <location>
        <begin position="45"/>
        <end position="68"/>
    </location>
</feature>
<dbReference type="Proteomes" id="UP000662814">
    <property type="component" value="Chromosome"/>
</dbReference>
<accession>A0ABX6YIU9</accession>
<keyword evidence="1" id="KW-1133">Transmembrane helix</keyword>
<dbReference type="PROSITE" id="PS51257">
    <property type="entry name" value="PROKAR_LIPOPROTEIN"/>
    <property type="match status" value="1"/>
</dbReference>
<name>A0ABX6YIU9_9MICO</name>
<protein>
    <submittedName>
        <fullName evidence="2">Ferredoxin-NADPH reductase</fullName>
    </submittedName>
</protein>
<feature type="transmembrane region" description="Helical" evidence="1">
    <location>
        <begin position="89"/>
        <end position="116"/>
    </location>
</feature>
<dbReference type="RefSeq" id="WP_166985716.1">
    <property type="nucleotide sequence ID" value="NZ_CP061169.1"/>
</dbReference>
<reference evidence="2 3" key="1">
    <citation type="submission" date="2020-12" db="EMBL/GenBank/DDBJ databases">
        <title>Microbacterium sp. HY060.</title>
        <authorList>
            <person name="Zhou J."/>
        </authorList>
    </citation>
    <scope>NUCLEOTIDE SEQUENCE [LARGE SCALE GENOMIC DNA]</scope>
    <source>
        <strain evidence="2 3">HY60</strain>
    </source>
</reference>
<feature type="transmembrane region" description="Helical" evidence="1">
    <location>
        <begin position="12"/>
        <end position="39"/>
    </location>
</feature>
<dbReference type="EMBL" id="CP061169">
    <property type="protein sequence ID" value="QPZ38722.1"/>
    <property type="molecule type" value="Genomic_DNA"/>
</dbReference>
<evidence type="ECO:0000313" key="3">
    <source>
        <dbReference type="Proteomes" id="UP000662814"/>
    </source>
</evidence>
<keyword evidence="1" id="KW-0472">Membrane</keyword>
<evidence type="ECO:0000313" key="2">
    <source>
        <dbReference type="EMBL" id="QPZ38722.1"/>
    </source>
</evidence>